<keyword evidence="2" id="KW-1185">Reference proteome</keyword>
<proteinExistence type="predicted"/>
<organism evidence="1 2">
    <name type="scientific">Prymnesium parvum</name>
    <name type="common">Toxic golden alga</name>
    <dbReference type="NCBI Taxonomy" id="97485"/>
    <lineage>
        <taxon>Eukaryota</taxon>
        <taxon>Haptista</taxon>
        <taxon>Haptophyta</taxon>
        <taxon>Prymnesiophyceae</taxon>
        <taxon>Prymnesiales</taxon>
        <taxon>Prymnesiaceae</taxon>
        <taxon>Prymnesium</taxon>
    </lineage>
</organism>
<dbReference type="AlphaFoldDB" id="A0AB34IIK9"/>
<evidence type="ECO:0000313" key="1">
    <source>
        <dbReference type="EMBL" id="KAL1498872.1"/>
    </source>
</evidence>
<accession>A0AB34IIK9</accession>
<name>A0AB34IIK9_PRYPA</name>
<evidence type="ECO:0000313" key="2">
    <source>
        <dbReference type="Proteomes" id="UP001515480"/>
    </source>
</evidence>
<dbReference type="Proteomes" id="UP001515480">
    <property type="component" value="Unassembled WGS sequence"/>
</dbReference>
<gene>
    <name evidence="1" type="ORF">AB1Y20_013396</name>
</gene>
<protein>
    <submittedName>
        <fullName evidence="1">Uncharacterized protein</fullName>
    </submittedName>
</protein>
<reference evidence="1 2" key="1">
    <citation type="journal article" date="2024" name="Science">
        <title>Giant polyketide synthase enzymes in the biosynthesis of giant marine polyether toxins.</title>
        <authorList>
            <person name="Fallon T.R."/>
            <person name="Shende V.V."/>
            <person name="Wierzbicki I.H."/>
            <person name="Pendleton A.L."/>
            <person name="Watervoot N.F."/>
            <person name="Auber R.P."/>
            <person name="Gonzalez D.J."/>
            <person name="Wisecaver J.H."/>
            <person name="Moore B.S."/>
        </authorList>
    </citation>
    <scope>NUCLEOTIDE SEQUENCE [LARGE SCALE GENOMIC DNA]</scope>
    <source>
        <strain evidence="1 2">12B1</strain>
    </source>
</reference>
<sequence length="283" mass="31148">MSPLMAVGRPPPLRLARDGFSSVRLRRSPHARPALLKPRPGLGAQLVKAGRGRLEAEQPPLVGQLVTDRKGKLVKEERGELEGEQVGRQLAGEQPPLVGQLVKLARRGVVRTGLPLDALARLAHLSPLSTKLVLSCYANLCYLGLASQLGAEATVRDVVIAALHASKYDREMVDYVLPVAFHLADTIPMLRSLTAVSKSINPLLRSWSRSRNPDHRRHASVVLAHLKAHKNSERERQRDDREAALAMARAGTKQSIPAVLGLEHAKRDSSLQYLRNVSRRVRI</sequence>
<dbReference type="EMBL" id="JBGBPQ010000026">
    <property type="protein sequence ID" value="KAL1498872.1"/>
    <property type="molecule type" value="Genomic_DNA"/>
</dbReference>
<comment type="caution">
    <text evidence="1">The sequence shown here is derived from an EMBL/GenBank/DDBJ whole genome shotgun (WGS) entry which is preliminary data.</text>
</comment>